<reference evidence="2" key="1">
    <citation type="journal article" date="2017" name="Nat. Ecol. Evol.">
        <title>Genome expansion and lineage-specific genetic innovations in the forest pathogenic fungi Armillaria.</title>
        <authorList>
            <person name="Sipos G."/>
            <person name="Prasanna A.N."/>
            <person name="Walter M.C."/>
            <person name="O'Connor E."/>
            <person name="Balint B."/>
            <person name="Krizsan K."/>
            <person name="Kiss B."/>
            <person name="Hess J."/>
            <person name="Varga T."/>
            <person name="Slot J."/>
            <person name="Riley R."/>
            <person name="Boka B."/>
            <person name="Rigling D."/>
            <person name="Barry K."/>
            <person name="Lee J."/>
            <person name="Mihaltcheva S."/>
            <person name="LaButti K."/>
            <person name="Lipzen A."/>
            <person name="Waldron R."/>
            <person name="Moloney N.M."/>
            <person name="Sperisen C."/>
            <person name="Kredics L."/>
            <person name="Vagvoelgyi C."/>
            <person name="Patrignani A."/>
            <person name="Fitzpatrick D."/>
            <person name="Nagy I."/>
            <person name="Doyle S."/>
            <person name="Anderson J.B."/>
            <person name="Grigoriev I.V."/>
            <person name="Gueldener U."/>
            <person name="Muensterkoetter M."/>
            <person name="Nagy L.G."/>
        </authorList>
    </citation>
    <scope>NUCLEOTIDE SEQUENCE [LARGE SCALE GENOMIC DNA]</scope>
    <source>
        <strain evidence="2">Ar21-2</strain>
    </source>
</reference>
<dbReference type="Proteomes" id="UP000217790">
    <property type="component" value="Unassembled WGS sequence"/>
</dbReference>
<keyword evidence="2" id="KW-1185">Reference proteome</keyword>
<name>A0A2H3CDA1_ARMGA</name>
<dbReference type="EMBL" id="KZ293735">
    <property type="protein sequence ID" value="PBK81069.1"/>
    <property type="molecule type" value="Genomic_DNA"/>
</dbReference>
<organism evidence="1 2">
    <name type="scientific">Armillaria gallica</name>
    <name type="common">Bulbous honey fungus</name>
    <name type="synonym">Armillaria bulbosa</name>
    <dbReference type="NCBI Taxonomy" id="47427"/>
    <lineage>
        <taxon>Eukaryota</taxon>
        <taxon>Fungi</taxon>
        <taxon>Dikarya</taxon>
        <taxon>Basidiomycota</taxon>
        <taxon>Agaricomycotina</taxon>
        <taxon>Agaricomycetes</taxon>
        <taxon>Agaricomycetidae</taxon>
        <taxon>Agaricales</taxon>
        <taxon>Marasmiineae</taxon>
        <taxon>Physalacriaceae</taxon>
        <taxon>Armillaria</taxon>
    </lineage>
</organism>
<proteinExistence type="predicted"/>
<gene>
    <name evidence="1" type="ORF">ARMGADRAFT_1039563</name>
</gene>
<evidence type="ECO:0000313" key="2">
    <source>
        <dbReference type="Proteomes" id="UP000217790"/>
    </source>
</evidence>
<accession>A0A2H3CDA1</accession>
<protein>
    <submittedName>
        <fullName evidence="1">Uncharacterized protein</fullName>
    </submittedName>
</protein>
<sequence>MEDLDVSLGQNAITYHHEVLSSSIPDQDYPMDVNSSSESNVMSESCKIFANSDAFLAGTIQDSSSLNFTIGGISNSSPSALGEGDRSFAEDGQFALGYVHSSYSQRGFLLALSVIHGASMSNTGSYVDGRVLQSSDN</sequence>
<evidence type="ECO:0000313" key="1">
    <source>
        <dbReference type="EMBL" id="PBK81069.1"/>
    </source>
</evidence>
<dbReference type="InParanoid" id="A0A2H3CDA1"/>
<dbReference type="AlphaFoldDB" id="A0A2H3CDA1"/>